<dbReference type="OrthoDB" id="9795699at2"/>
<dbReference type="Proteomes" id="UP000320811">
    <property type="component" value="Unassembled WGS sequence"/>
</dbReference>
<dbReference type="Pfam" id="PF09630">
    <property type="entry name" value="DUF2024"/>
    <property type="match status" value="1"/>
</dbReference>
<protein>
    <submittedName>
        <fullName evidence="1">Uncharacterized protein DUF2024</fullName>
    </submittedName>
</protein>
<evidence type="ECO:0000313" key="2">
    <source>
        <dbReference type="Proteomes" id="UP000320811"/>
    </source>
</evidence>
<dbReference type="AlphaFoldDB" id="A0A561Q3M6"/>
<gene>
    <name evidence="1" type="ORF">FHW36_101872</name>
</gene>
<dbReference type="Gene3D" id="3.10.510.10">
    <property type="entry name" value="NE1680-like"/>
    <property type="match status" value="1"/>
</dbReference>
<reference evidence="1 2" key="1">
    <citation type="submission" date="2019-06" db="EMBL/GenBank/DDBJ databases">
        <title>Sorghum-associated microbial communities from plants grown in Nebraska, USA.</title>
        <authorList>
            <person name="Schachtman D."/>
        </authorList>
    </citation>
    <scope>NUCLEOTIDE SEQUENCE [LARGE SCALE GENOMIC DNA]</scope>
    <source>
        <strain evidence="1 2">1209</strain>
    </source>
</reference>
<name>A0A561Q3M6_9BACT</name>
<dbReference type="RefSeq" id="WP_145662722.1">
    <property type="nucleotide sequence ID" value="NZ_VIWO01000001.1"/>
</dbReference>
<dbReference type="InterPro" id="IPR018592">
    <property type="entry name" value="DUF2024"/>
</dbReference>
<keyword evidence="2" id="KW-1185">Reference proteome</keyword>
<accession>A0A561Q3M6</accession>
<organism evidence="1 2">
    <name type="scientific">Chitinophaga polysaccharea</name>
    <dbReference type="NCBI Taxonomy" id="1293035"/>
    <lineage>
        <taxon>Bacteria</taxon>
        <taxon>Pseudomonadati</taxon>
        <taxon>Bacteroidota</taxon>
        <taxon>Chitinophagia</taxon>
        <taxon>Chitinophagales</taxon>
        <taxon>Chitinophagaceae</taxon>
        <taxon>Chitinophaga</taxon>
    </lineage>
</organism>
<evidence type="ECO:0000313" key="1">
    <source>
        <dbReference type="EMBL" id="TWF44946.1"/>
    </source>
</evidence>
<dbReference type="SUPFAM" id="SSF160766">
    <property type="entry name" value="NE1680-like"/>
    <property type="match status" value="1"/>
</dbReference>
<comment type="caution">
    <text evidence="1">The sequence shown here is derived from an EMBL/GenBank/DDBJ whole genome shotgun (WGS) entry which is preliminary data.</text>
</comment>
<sequence>MKVAVFDTYVKKKDGGYLHFDIIVDKSTCFEDVLVYGNTYLRSRKGETLSVSHKDCRFCHLAEIIPQWQEHISQRGYYIHELEGCH</sequence>
<dbReference type="EMBL" id="VIWO01000001">
    <property type="protein sequence ID" value="TWF44946.1"/>
    <property type="molecule type" value="Genomic_DNA"/>
</dbReference>
<dbReference type="InterPro" id="IPR023122">
    <property type="entry name" value="NE1680-like_sf"/>
</dbReference>
<proteinExistence type="predicted"/>